<evidence type="ECO:0000259" key="1">
    <source>
        <dbReference type="PROSITE" id="PS50943"/>
    </source>
</evidence>
<dbReference type="CDD" id="cd00093">
    <property type="entry name" value="HTH_XRE"/>
    <property type="match status" value="1"/>
</dbReference>
<comment type="caution">
    <text evidence="2">The sequence shown here is derived from an EMBL/GenBank/DDBJ whole genome shotgun (WGS) entry which is preliminary data.</text>
</comment>
<evidence type="ECO:0000313" key="3">
    <source>
        <dbReference type="Proteomes" id="UP000286071"/>
    </source>
</evidence>
<accession>A0A423HBX1</accession>
<dbReference type="RefSeq" id="WP_123423877.1">
    <property type="nucleotide sequence ID" value="NZ_MOBJ01000003.1"/>
</dbReference>
<dbReference type="InterPro" id="IPR001387">
    <property type="entry name" value="Cro/C1-type_HTH"/>
</dbReference>
<dbReference type="SMART" id="SM00530">
    <property type="entry name" value="HTH_XRE"/>
    <property type="match status" value="1"/>
</dbReference>
<dbReference type="GO" id="GO:0003677">
    <property type="term" value="F:DNA binding"/>
    <property type="evidence" value="ECO:0007669"/>
    <property type="project" value="InterPro"/>
</dbReference>
<proteinExistence type="predicted"/>
<feature type="domain" description="HTH cro/C1-type" evidence="1">
    <location>
        <begin position="21"/>
        <end position="74"/>
    </location>
</feature>
<gene>
    <name evidence="2" type="ORF">BK659_04100</name>
</gene>
<dbReference type="PROSITE" id="PS50943">
    <property type="entry name" value="HTH_CROC1"/>
    <property type="match status" value="1"/>
</dbReference>
<dbReference type="OrthoDB" id="6936078at2"/>
<sequence>MSTFFPLDCSESLVSIGLLAKKRRQERGMRQKDLAKQVGVATGTLGKIEAGEAVVELRTFMLVLWHLGLLSEVFNDTLINKAPAESSKQRVRMKRVTEASF</sequence>
<reference evidence="2 3" key="1">
    <citation type="submission" date="2016-10" db="EMBL/GenBank/DDBJ databases">
        <title>Comparative genome analysis of multiple Pseudomonas spp. focuses on biocontrol and plant growth promoting traits.</title>
        <authorList>
            <person name="Tao X.-Y."/>
            <person name="Taylor C.G."/>
        </authorList>
    </citation>
    <scope>NUCLEOTIDE SEQUENCE [LARGE SCALE GENOMIC DNA]</scope>
    <source>
        <strain evidence="2 3">48H11</strain>
    </source>
</reference>
<evidence type="ECO:0000313" key="2">
    <source>
        <dbReference type="EMBL" id="RON10703.1"/>
    </source>
</evidence>
<dbReference type="Proteomes" id="UP000286071">
    <property type="component" value="Unassembled WGS sequence"/>
</dbReference>
<dbReference type="InterPro" id="IPR010982">
    <property type="entry name" value="Lambda_DNA-bd_dom_sf"/>
</dbReference>
<dbReference type="AlphaFoldDB" id="A0A423HBX1"/>
<dbReference type="Pfam" id="PF01381">
    <property type="entry name" value="HTH_3"/>
    <property type="match status" value="1"/>
</dbReference>
<dbReference type="Gene3D" id="1.10.260.40">
    <property type="entry name" value="lambda repressor-like DNA-binding domains"/>
    <property type="match status" value="1"/>
</dbReference>
<protein>
    <submittedName>
        <fullName evidence="2">XRE family transcriptional regulator</fullName>
    </submittedName>
</protein>
<name>A0A423HBX1_9PSED</name>
<dbReference type="EMBL" id="MOBJ01000003">
    <property type="protein sequence ID" value="RON10703.1"/>
    <property type="molecule type" value="Genomic_DNA"/>
</dbReference>
<organism evidence="2 3">
    <name type="scientific">Pseudomonas brassicacearum</name>
    <dbReference type="NCBI Taxonomy" id="930166"/>
    <lineage>
        <taxon>Bacteria</taxon>
        <taxon>Pseudomonadati</taxon>
        <taxon>Pseudomonadota</taxon>
        <taxon>Gammaproteobacteria</taxon>
        <taxon>Pseudomonadales</taxon>
        <taxon>Pseudomonadaceae</taxon>
        <taxon>Pseudomonas</taxon>
    </lineage>
</organism>
<dbReference type="SUPFAM" id="SSF47413">
    <property type="entry name" value="lambda repressor-like DNA-binding domains"/>
    <property type="match status" value="1"/>
</dbReference>